<evidence type="ECO:0000256" key="21">
    <source>
        <dbReference type="SAM" id="MobiDB-lite"/>
    </source>
</evidence>
<evidence type="ECO:0000256" key="11">
    <source>
        <dbReference type="ARBA" id="ARBA00023015"/>
    </source>
</evidence>
<feature type="domain" description="C2H2-type" evidence="22">
    <location>
        <begin position="519"/>
        <end position="546"/>
    </location>
</feature>
<feature type="region of interest" description="Disordered" evidence="21">
    <location>
        <begin position="107"/>
        <end position="151"/>
    </location>
</feature>
<dbReference type="Pfam" id="PF00096">
    <property type="entry name" value="zf-C2H2"/>
    <property type="match status" value="5"/>
</dbReference>
<evidence type="ECO:0000256" key="2">
    <source>
        <dbReference type="ARBA" id="ARBA00004496"/>
    </source>
</evidence>
<keyword evidence="6" id="KW-0479">Metal-binding</keyword>
<dbReference type="FunFam" id="3.30.160.60:FF:000989">
    <property type="entry name" value="Spalt like transcription factor 4"/>
    <property type="match status" value="1"/>
</dbReference>
<evidence type="ECO:0000256" key="20">
    <source>
        <dbReference type="PROSITE-ProRule" id="PRU00042"/>
    </source>
</evidence>
<evidence type="ECO:0000256" key="6">
    <source>
        <dbReference type="ARBA" id="ARBA00022723"/>
    </source>
</evidence>
<keyword evidence="23" id="KW-1185">Reference proteome</keyword>
<evidence type="ECO:0000256" key="8">
    <source>
        <dbReference type="ARBA" id="ARBA00022771"/>
    </source>
</evidence>
<dbReference type="SMART" id="SM00355">
    <property type="entry name" value="ZnF_C2H2"/>
    <property type="match status" value="7"/>
</dbReference>
<keyword evidence="9" id="KW-0862">Zinc</keyword>
<dbReference type="FunFam" id="3.30.160.60:FF:001874">
    <property type="entry name" value="sal-like protein 4 isoform X2"/>
    <property type="match status" value="1"/>
</dbReference>
<evidence type="ECO:0000256" key="9">
    <source>
        <dbReference type="ARBA" id="ARBA00022833"/>
    </source>
</evidence>
<feature type="region of interest" description="Disordered" evidence="21">
    <location>
        <begin position="836"/>
        <end position="859"/>
    </location>
</feature>
<dbReference type="GO" id="GO:0000978">
    <property type="term" value="F:RNA polymerase II cis-regulatory region sequence-specific DNA binding"/>
    <property type="evidence" value="ECO:0007669"/>
    <property type="project" value="TreeGrafter"/>
</dbReference>
<dbReference type="AlphaFoldDB" id="A0A6P3IX40"/>
<feature type="compositionally biased region" description="Polar residues" evidence="21">
    <location>
        <begin position="115"/>
        <end position="125"/>
    </location>
</feature>
<evidence type="ECO:0000256" key="18">
    <source>
        <dbReference type="ARBA" id="ARBA00069285"/>
    </source>
</evidence>
<keyword evidence="12" id="KW-0238">DNA-binding</keyword>
<dbReference type="PROSITE" id="PS00028">
    <property type="entry name" value="ZINC_FINGER_C2H2_1"/>
    <property type="match status" value="6"/>
</dbReference>
<accession>A0A6P3IX40</accession>
<dbReference type="Proteomes" id="UP000515208">
    <property type="component" value="Unplaced"/>
</dbReference>
<keyword evidence="10" id="KW-0832">Ubl conjugation</keyword>
<keyword evidence="7" id="KW-0677">Repeat</keyword>
<comment type="similarity">
    <text evidence="15">Belongs to the sal C2H2-type zinc-finger protein family.</text>
</comment>
<feature type="domain" description="C2H2-type" evidence="22">
    <location>
        <begin position="491"/>
        <end position="518"/>
    </location>
</feature>
<gene>
    <name evidence="24" type="primary">SALL4</name>
</gene>
<evidence type="ECO:0000256" key="16">
    <source>
        <dbReference type="ARBA" id="ARBA00054938"/>
    </source>
</evidence>
<dbReference type="GO" id="GO:0008270">
    <property type="term" value="F:zinc ion binding"/>
    <property type="evidence" value="ECO:0007669"/>
    <property type="project" value="UniProtKB-KW"/>
</dbReference>
<reference evidence="24" key="1">
    <citation type="submission" date="2025-08" db="UniProtKB">
        <authorList>
            <consortium name="RefSeq"/>
        </authorList>
    </citation>
    <scope>IDENTIFICATION</scope>
    <source>
        <tissue evidence="24">Blood</tissue>
    </source>
</reference>
<feature type="compositionally biased region" description="Low complexity" evidence="21">
    <location>
        <begin position="22"/>
        <end position="46"/>
    </location>
</feature>
<keyword evidence="5" id="KW-0597">Phosphoprotein</keyword>
<proteinExistence type="inferred from homology"/>
<evidence type="ECO:0000256" key="12">
    <source>
        <dbReference type="ARBA" id="ARBA00023125"/>
    </source>
</evidence>
<dbReference type="FunFam" id="3.30.160.60:FF:001241">
    <property type="entry name" value="Spalt like transcription factor 4"/>
    <property type="match status" value="1"/>
</dbReference>
<evidence type="ECO:0000256" key="19">
    <source>
        <dbReference type="ARBA" id="ARBA00082310"/>
    </source>
</evidence>
<evidence type="ECO:0000256" key="7">
    <source>
        <dbReference type="ARBA" id="ARBA00022737"/>
    </source>
</evidence>
<dbReference type="SUPFAM" id="SSF57667">
    <property type="entry name" value="beta-beta-alpha zinc fingers"/>
    <property type="match status" value="3"/>
</dbReference>
<dbReference type="PANTHER" id="PTHR23233:SF19">
    <property type="entry name" value="SAL-LIKE PROTEIN 4"/>
    <property type="match status" value="1"/>
</dbReference>
<keyword evidence="8 20" id="KW-0863">Zinc-finger</keyword>
<dbReference type="InterPro" id="IPR013087">
    <property type="entry name" value="Znf_C2H2_type"/>
</dbReference>
<keyword evidence="3" id="KW-0963">Cytoplasm</keyword>
<evidence type="ECO:0000256" key="17">
    <source>
        <dbReference type="ARBA" id="ARBA00063787"/>
    </source>
</evidence>
<evidence type="ECO:0000256" key="10">
    <source>
        <dbReference type="ARBA" id="ARBA00022843"/>
    </source>
</evidence>
<feature type="domain" description="C2H2-type" evidence="22">
    <location>
        <begin position="304"/>
        <end position="331"/>
    </location>
</feature>
<evidence type="ECO:0000313" key="24">
    <source>
        <dbReference type="RefSeq" id="XP_010855690.1"/>
    </source>
</evidence>
<feature type="compositionally biased region" description="Polar residues" evidence="21">
    <location>
        <begin position="600"/>
        <end position="616"/>
    </location>
</feature>
<evidence type="ECO:0000256" key="15">
    <source>
        <dbReference type="ARBA" id="ARBA00038474"/>
    </source>
</evidence>
<dbReference type="GO" id="GO:0005737">
    <property type="term" value="C:cytoplasm"/>
    <property type="evidence" value="ECO:0007669"/>
    <property type="project" value="UniProtKB-SubCell"/>
</dbReference>
<feature type="compositionally biased region" description="Low complexity" evidence="21">
    <location>
        <begin position="425"/>
        <end position="434"/>
    </location>
</feature>
<evidence type="ECO:0000256" key="13">
    <source>
        <dbReference type="ARBA" id="ARBA00023163"/>
    </source>
</evidence>
<dbReference type="Gene3D" id="3.30.160.60">
    <property type="entry name" value="Classic Zinc Finger"/>
    <property type="match status" value="6"/>
</dbReference>
<dbReference type="InterPro" id="IPR036236">
    <property type="entry name" value="Znf_C2H2_sf"/>
</dbReference>
<dbReference type="GO" id="GO:0005634">
    <property type="term" value="C:nucleus"/>
    <property type="evidence" value="ECO:0007669"/>
    <property type="project" value="UniProtKB-SubCell"/>
</dbReference>
<dbReference type="FunFam" id="3.30.160.60:FF:000025">
    <property type="entry name" value="Spalt-like transcription factor 1"/>
    <property type="match status" value="1"/>
</dbReference>
<feature type="region of interest" description="Disordered" evidence="21">
    <location>
        <begin position="1"/>
        <end position="70"/>
    </location>
</feature>
<evidence type="ECO:0000313" key="23">
    <source>
        <dbReference type="Proteomes" id="UP000515208"/>
    </source>
</evidence>
<dbReference type="CTD" id="57167"/>
<evidence type="ECO:0000256" key="14">
    <source>
        <dbReference type="ARBA" id="ARBA00023242"/>
    </source>
</evidence>
<feature type="compositionally biased region" description="Basic and acidic residues" evidence="21">
    <location>
        <begin position="617"/>
        <end position="640"/>
    </location>
</feature>
<dbReference type="PROSITE" id="PS50157">
    <property type="entry name" value="ZINC_FINGER_C2H2_2"/>
    <property type="match status" value="6"/>
</dbReference>
<feature type="region of interest" description="Disordered" evidence="21">
    <location>
        <begin position="565"/>
        <end position="648"/>
    </location>
</feature>
<feature type="domain" description="C2H2-type" evidence="22">
    <location>
        <begin position="332"/>
        <end position="359"/>
    </location>
</feature>
<dbReference type="RefSeq" id="XP_010855690.1">
    <property type="nucleotide sequence ID" value="XM_010857388.1"/>
</dbReference>
<name>A0A6P3IX40_BISBB</name>
<evidence type="ECO:0000259" key="22">
    <source>
        <dbReference type="PROSITE" id="PS50157"/>
    </source>
</evidence>
<evidence type="ECO:0000256" key="1">
    <source>
        <dbReference type="ARBA" id="ARBA00004123"/>
    </source>
</evidence>
<evidence type="ECO:0000256" key="5">
    <source>
        <dbReference type="ARBA" id="ARBA00022553"/>
    </source>
</evidence>
<feature type="region of interest" description="Disordered" evidence="21">
    <location>
        <begin position="410"/>
        <end position="472"/>
    </location>
</feature>
<comment type="function">
    <text evidence="16">Transcription factor with a key role in the maintenance and self-renewal of embryonic and hematopoietic stem cells.</text>
</comment>
<evidence type="ECO:0000256" key="3">
    <source>
        <dbReference type="ARBA" id="ARBA00022490"/>
    </source>
</evidence>
<dbReference type="KEGG" id="bbis:105001216"/>
<evidence type="ECO:0000256" key="4">
    <source>
        <dbReference type="ARBA" id="ARBA00022499"/>
    </source>
</evidence>
<keyword evidence="4" id="KW-1017">Isopeptide bond</keyword>
<comment type="subunit">
    <text evidence="17">Interacts with POU5F1/OCT4. Interacts with NANOG. Interacts with BEND3. Interacts with NSD2 (via PHD-type zinc fingers 1, 2 and 3). Interacts with NRBP1.</text>
</comment>
<sequence length="872" mass="92033">MSRRKQAKPQHINSEEDQGERQPQQPAPECADAAPAAPAAGAPGAPMNYLGGRGNDELNGDGAGIKRPRREETHVCEKCCAEFFSFSEFLDHKKNCTKTPPVLILKDSEGPMSSEDLSGTVLSPQPQSPGRREGHRDNGSGGGAPGDLREKPGAESVLYLKTEAALPPAPQDISYLPKGKVANTNVTLQALRGTKVAVNQRSADVPPAPRAPGAGSLPWVLEQILCLQQQQLQQIQLTEQIRTRVLPGVLSRLPGALLPQAQGSVLFQSPFSAVALDPSKKGKGKPPSVSPVEVKLKDEALCRHKCKYCSKVFGTDSSLQIHLRSHTGERPFVCSVCGHRFTTKGNLKVHFHRHPQVKANPQLFADFHDKTAVGGGLPFALAGPVPLEEAGLSLDSKPALAAGTPSVVGLAQNLPSGPHPKDVAGGPLPGDLQPGPSPESEDGSILPGVGPTHPSPRVGGFPGGGPPEPGSETLKLQRLVENIDKATTDPNECLICHRVLSCQSSLKMHYRTHTGERPFPCKVCGRAFSTKGNLKTHLGVHRTSASVKTHPVKAGLAALVLQRQGSRENGSVESDGLTNDDASSVMGDPECASRSPDVLESTSFQAVSPAHSQAESVKSKSPDADGKGDGSESSRTEMEGRSSVPSTLIRAQPTYVKVEVPGGFVGPTTMSPGMTPLLAAQPRRQAKQHGCTRCGKNFSSASALQIHERTHTGEKPFVCNICGRAFTTKGNLKVHYMTHGANNSSARRGRKLAIENTMALLGTDGKRVPEMFPKEIVAPSVSVDPVVWSQYATMLNGGLAMKTNEISVIQSGGVPTLPVSLGASSVVNNTAASKIDGSQSAAGAEVEKPGTADNVPKHQFPHLLEENKIAVS</sequence>
<feature type="compositionally biased region" description="Polar residues" evidence="21">
    <location>
        <begin position="565"/>
        <end position="582"/>
    </location>
</feature>
<feature type="domain" description="C2H2-type" evidence="22">
    <location>
        <begin position="689"/>
        <end position="716"/>
    </location>
</feature>
<keyword evidence="14" id="KW-0539">Nucleus</keyword>
<dbReference type="FunFam" id="3.30.160.60:FF:000130">
    <property type="entry name" value="Spalt-like transcription factor 4"/>
    <property type="match status" value="1"/>
</dbReference>
<feature type="domain" description="C2H2-type" evidence="22">
    <location>
        <begin position="717"/>
        <end position="744"/>
    </location>
</feature>
<protein>
    <recommendedName>
        <fullName evidence="18">Sal-like protein 4</fullName>
    </recommendedName>
    <alternativeName>
        <fullName evidence="19">Zinc finger protein SALL4</fullName>
    </alternativeName>
</protein>
<organism evidence="23 24">
    <name type="scientific">Bison bison bison</name>
    <name type="common">North American plains bison</name>
    <dbReference type="NCBI Taxonomy" id="43346"/>
    <lineage>
        <taxon>Eukaryota</taxon>
        <taxon>Metazoa</taxon>
        <taxon>Chordata</taxon>
        <taxon>Craniata</taxon>
        <taxon>Vertebrata</taxon>
        <taxon>Euteleostomi</taxon>
        <taxon>Mammalia</taxon>
        <taxon>Eutheria</taxon>
        <taxon>Laurasiatheria</taxon>
        <taxon>Artiodactyla</taxon>
        <taxon>Ruminantia</taxon>
        <taxon>Pecora</taxon>
        <taxon>Bovidae</taxon>
        <taxon>Bovinae</taxon>
        <taxon>Bison</taxon>
    </lineage>
</organism>
<dbReference type="GeneID" id="105001216"/>
<comment type="subcellular location">
    <subcellularLocation>
        <location evidence="2">Cytoplasm</location>
    </subcellularLocation>
    <subcellularLocation>
        <location evidence="1">Nucleus</location>
    </subcellularLocation>
</comment>
<dbReference type="InterPro" id="IPR051565">
    <property type="entry name" value="Sal_C2H2-zinc-finger"/>
</dbReference>
<keyword evidence="11" id="KW-0805">Transcription regulation</keyword>
<dbReference type="OrthoDB" id="8749569at2759"/>
<dbReference type="GO" id="GO:0000981">
    <property type="term" value="F:DNA-binding transcription factor activity, RNA polymerase II-specific"/>
    <property type="evidence" value="ECO:0007669"/>
    <property type="project" value="TreeGrafter"/>
</dbReference>
<keyword evidence="13" id="KW-0804">Transcription</keyword>
<dbReference type="PANTHER" id="PTHR23233">
    <property type="entry name" value="SAL-LIKE PROTEIN"/>
    <property type="match status" value="1"/>
</dbReference>